<feature type="compositionally biased region" description="Pro residues" evidence="1">
    <location>
        <begin position="248"/>
        <end position="265"/>
    </location>
</feature>
<feature type="compositionally biased region" description="Pro residues" evidence="1">
    <location>
        <begin position="55"/>
        <end position="64"/>
    </location>
</feature>
<reference evidence="2 3" key="2">
    <citation type="submission" date="2019-01" db="EMBL/GenBank/DDBJ databases">
        <title>The decoding of complex shrimp genome reveals the adaptation for benthos swimmer, frequently molting mechanism and breeding impact on genome.</title>
        <authorList>
            <person name="Sun Y."/>
            <person name="Gao Y."/>
            <person name="Yu Y."/>
        </authorList>
    </citation>
    <scope>NUCLEOTIDE SEQUENCE [LARGE SCALE GENOMIC DNA]</scope>
    <source>
        <tissue evidence="2">Muscle</tissue>
    </source>
</reference>
<feature type="compositionally biased region" description="Basic residues" evidence="1">
    <location>
        <begin position="65"/>
        <end position="74"/>
    </location>
</feature>
<feature type="compositionally biased region" description="Pro residues" evidence="1">
    <location>
        <begin position="87"/>
        <end position="102"/>
    </location>
</feature>
<feature type="region of interest" description="Disordered" evidence="1">
    <location>
        <begin position="245"/>
        <end position="312"/>
    </location>
</feature>
<evidence type="ECO:0000256" key="1">
    <source>
        <dbReference type="SAM" id="MobiDB-lite"/>
    </source>
</evidence>
<evidence type="ECO:0000313" key="2">
    <source>
        <dbReference type="EMBL" id="ROT73637.1"/>
    </source>
</evidence>
<dbReference type="Proteomes" id="UP000283509">
    <property type="component" value="Unassembled WGS sequence"/>
</dbReference>
<protein>
    <submittedName>
        <fullName evidence="2">Uncharacterized protein</fullName>
    </submittedName>
</protein>
<accession>A0A3R7MDS2</accession>
<comment type="caution">
    <text evidence="2">The sequence shown here is derived from an EMBL/GenBank/DDBJ whole genome shotgun (WGS) entry which is preliminary data.</text>
</comment>
<feature type="compositionally biased region" description="Low complexity" evidence="1">
    <location>
        <begin position="75"/>
        <end position="86"/>
    </location>
</feature>
<keyword evidence="3" id="KW-1185">Reference proteome</keyword>
<gene>
    <name evidence="2" type="ORF">C7M84_007917</name>
</gene>
<name>A0A3R7MDS2_PENVA</name>
<organism evidence="2 3">
    <name type="scientific">Penaeus vannamei</name>
    <name type="common">Whiteleg shrimp</name>
    <name type="synonym">Litopenaeus vannamei</name>
    <dbReference type="NCBI Taxonomy" id="6689"/>
    <lineage>
        <taxon>Eukaryota</taxon>
        <taxon>Metazoa</taxon>
        <taxon>Ecdysozoa</taxon>
        <taxon>Arthropoda</taxon>
        <taxon>Crustacea</taxon>
        <taxon>Multicrustacea</taxon>
        <taxon>Malacostraca</taxon>
        <taxon>Eumalacostraca</taxon>
        <taxon>Eucarida</taxon>
        <taxon>Decapoda</taxon>
        <taxon>Dendrobranchiata</taxon>
        <taxon>Penaeoidea</taxon>
        <taxon>Penaeidae</taxon>
        <taxon>Penaeus</taxon>
    </lineage>
</organism>
<dbReference type="AlphaFoldDB" id="A0A3R7MDS2"/>
<evidence type="ECO:0000313" key="3">
    <source>
        <dbReference type="Proteomes" id="UP000283509"/>
    </source>
</evidence>
<dbReference type="EMBL" id="QCYY01002012">
    <property type="protein sequence ID" value="ROT73637.1"/>
    <property type="molecule type" value="Genomic_DNA"/>
</dbReference>
<sequence length="400" mass="44034">MTHEQIGSLFLLNCSFGYRKIRVKKTPPLALPLFTPLPFQSPPYPPLCHPSPLPPRPPNLPHPHPPCHHPHHSRLLPSSFPTLSTPPSRPLPPTPPLLPPHHPILLANPFHPTPHPSPTYALTIPPRPTLPSYSTSSPRPLLPNPSLPPSTLQSLLIPYPPHFPPPQRLPHNPPHHHSLLITPPLTAFSSPLTSHSLITRSPTHSLPHHPLPLNSLHHPHLLTAFLINPYPHSLLITPHPPHYHPPHPHPLLTPPSPLPPPPPRLGPSLKGRRRGPISGRRDPSCVRPPPPAVNPHRQRRRRPFPPEFPRGRSLSLPLALPPGVLRWQVSAASRHFSRISIVAVDDSVARPGRGFRSAISAESSERGSLIEGHCLATLMLPGDSEGKLQFGLRHAIQEPG</sequence>
<reference evidence="2 3" key="1">
    <citation type="submission" date="2018-04" db="EMBL/GenBank/DDBJ databases">
        <authorList>
            <person name="Zhang X."/>
            <person name="Yuan J."/>
            <person name="Li F."/>
            <person name="Xiang J."/>
        </authorList>
    </citation>
    <scope>NUCLEOTIDE SEQUENCE [LARGE SCALE GENOMIC DNA]</scope>
    <source>
        <tissue evidence="2">Muscle</tissue>
    </source>
</reference>
<proteinExistence type="predicted"/>
<feature type="region of interest" description="Disordered" evidence="1">
    <location>
        <begin position="55"/>
        <end position="141"/>
    </location>
</feature>